<dbReference type="PANTHER" id="PTHR43078">
    <property type="entry name" value="UDP-GLUCURONIC ACID DECARBOXYLASE-RELATED"/>
    <property type="match status" value="1"/>
</dbReference>
<proteinExistence type="predicted"/>
<dbReference type="EMBL" id="DACWOD010000011">
    <property type="protein sequence ID" value="HAU2397277.1"/>
    <property type="molecule type" value="Genomic_DNA"/>
</dbReference>
<dbReference type="InterPro" id="IPR044516">
    <property type="entry name" value="UXS-like"/>
</dbReference>
<accession>A0AAN5Q3N4</accession>
<evidence type="ECO:0000256" key="3">
    <source>
        <dbReference type="ARBA" id="ARBA00023027"/>
    </source>
</evidence>
<protein>
    <submittedName>
        <fullName evidence="6">NAD-dependent epimerase/dehydratase family protein</fullName>
    </submittedName>
</protein>
<dbReference type="GO" id="GO:0005737">
    <property type="term" value="C:cytoplasm"/>
    <property type="evidence" value="ECO:0007669"/>
    <property type="project" value="TreeGrafter"/>
</dbReference>
<dbReference type="GO" id="GO:0048040">
    <property type="term" value="F:UDP-glucuronate decarboxylase activity"/>
    <property type="evidence" value="ECO:0007669"/>
    <property type="project" value="TreeGrafter"/>
</dbReference>
<keyword evidence="2" id="KW-0210">Decarboxylase</keyword>
<feature type="domain" description="NAD-dependent epimerase/dehydratase" evidence="5">
    <location>
        <begin position="23"/>
        <end position="266"/>
    </location>
</feature>
<dbReference type="SUPFAM" id="SSF51735">
    <property type="entry name" value="NAD(P)-binding Rossmann-fold domains"/>
    <property type="match status" value="1"/>
</dbReference>
<dbReference type="Proteomes" id="UP000863577">
    <property type="component" value="Unassembled WGS sequence"/>
</dbReference>
<evidence type="ECO:0000313" key="6">
    <source>
        <dbReference type="EMBL" id="HAU2397277.1"/>
    </source>
</evidence>
<reference evidence="6" key="2">
    <citation type="submission" date="2019-09" db="EMBL/GenBank/DDBJ databases">
        <authorList>
            <consortium name="NCBI Pathogen Detection Project"/>
        </authorList>
    </citation>
    <scope>NUCLEOTIDE SEQUENCE</scope>
    <source>
        <strain evidence="6">CL18-200174</strain>
    </source>
</reference>
<dbReference type="AlphaFoldDB" id="A0AAN5Q3N4"/>
<comment type="cofactor">
    <cofactor evidence="1">
        <name>NAD(+)</name>
        <dbReference type="ChEBI" id="CHEBI:57540"/>
    </cofactor>
</comment>
<evidence type="ECO:0000256" key="4">
    <source>
        <dbReference type="ARBA" id="ARBA00023239"/>
    </source>
</evidence>
<comment type="caution">
    <text evidence="6">The sequence shown here is derived from an EMBL/GenBank/DDBJ whole genome shotgun (WGS) entry which is preliminary data.</text>
</comment>
<evidence type="ECO:0000256" key="2">
    <source>
        <dbReference type="ARBA" id="ARBA00022793"/>
    </source>
</evidence>
<gene>
    <name evidence="6" type="ORF">JBK99_13190</name>
</gene>
<evidence type="ECO:0000313" key="7">
    <source>
        <dbReference type="Proteomes" id="UP000863577"/>
    </source>
</evidence>
<evidence type="ECO:0000256" key="1">
    <source>
        <dbReference type="ARBA" id="ARBA00001911"/>
    </source>
</evidence>
<dbReference type="GO" id="GO:0070403">
    <property type="term" value="F:NAD+ binding"/>
    <property type="evidence" value="ECO:0007669"/>
    <property type="project" value="InterPro"/>
</dbReference>
<organism evidence="6 7">
    <name type="scientific">Legionella pneumophila</name>
    <dbReference type="NCBI Taxonomy" id="446"/>
    <lineage>
        <taxon>Bacteria</taxon>
        <taxon>Pseudomonadati</taxon>
        <taxon>Pseudomonadota</taxon>
        <taxon>Gammaproteobacteria</taxon>
        <taxon>Legionellales</taxon>
        <taxon>Legionellaceae</taxon>
        <taxon>Legionella</taxon>
    </lineage>
</organism>
<dbReference type="Gene3D" id="3.40.50.720">
    <property type="entry name" value="NAD(P)-binding Rossmann-like Domain"/>
    <property type="match status" value="1"/>
</dbReference>
<keyword evidence="4" id="KW-0456">Lyase</keyword>
<dbReference type="InterPro" id="IPR036291">
    <property type="entry name" value="NAD(P)-bd_dom_sf"/>
</dbReference>
<keyword evidence="3" id="KW-0520">NAD</keyword>
<name>A0AAN5Q3N4_LEGPN</name>
<dbReference type="InterPro" id="IPR001509">
    <property type="entry name" value="Epimerase_deHydtase"/>
</dbReference>
<evidence type="ECO:0000259" key="5">
    <source>
        <dbReference type="Pfam" id="PF01370"/>
    </source>
</evidence>
<sequence>MKGLVLNITYRTKSQAMNKEKNILVTGAAGFIGSFLCEELISHDYRIIGIDNFFRGKPDNIKHLIQSDFILEDLDLSSENNIKRLRKIIEQHHIEIVFHLAAINGTQYFYDRPLFVLDQNIRITQNLLSAIKSTCVNYIIYTSSSEVYGDPLIIPTHEKHPIHLAMDDRDSYAASKAIGDFYIRLFSKQNNLSYLILRVFNLYGERMIGTKYGQVIPEFIHRILYEDRFTIIGNGSNTRSFCYIKDATWAIRELVEKKISGVVNLGNDKEISILELAKMIHHLEKKSFNPVILPARPNDHARRQPDISHLKSILTNICFTDLKTGLEKLLLYYKFIRSSAPDSNPTQI</sequence>
<dbReference type="Pfam" id="PF01370">
    <property type="entry name" value="Epimerase"/>
    <property type="match status" value="1"/>
</dbReference>
<dbReference type="GO" id="GO:0042732">
    <property type="term" value="P:D-xylose metabolic process"/>
    <property type="evidence" value="ECO:0007669"/>
    <property type="project" value="InterPro"/>
</dbReference>
<dbReference type="PANTHER" id="PTHR43078:SF6">
    <property type="entry name" value="UDP-GLUCURONIC ACID DECARBOXYLASE 1"/>
    <property type="match status" value="1"/>
</dbReference>
<reference evidence="6" key="1">
    <citation type="journal article" date="2018" name="Genome Biol.">
        <title>SKESA: strategic k-mer extension for scrupulous assemblies.</title>
        <authorList>
            <person name="Souvorov A."/>
            <person name="Agarwala R."/>
            <person name="Lipman D.J."/>
        </authorList>
    </citation>
    <scope>NUCLEOTIDE SEQUENCE</scope>
    <source>
        <strain evidence="6">CL18-200174</strain>
    </source>
</reference>